<dbReference type="Proteomes" id="UP000444721">
    <property type="component" value="Unassembled WGS sequence"/>
</dbReference>
<proteinExistence type="predicted"/>
<organism evidence="3 4">
    <name type="scientific">Naegleria fowleri</name>
    <name type="common">Brain eating amoeba</name>
    <dbReference type="NCBI Taxonomy" id="5763"/>
    <lineage>
        <taxon>Eukaryota</taxon>
        <taxon>Discoba</taxon>
        <taxon>Heterolobosea</taxon>
        <taxon>Tetramitia</taxon>
        <taxon>Eutetramitia</taxon>
        <taxon>Vahlkampfiidae</taxon>
        <taxon>Naegleria</taxon>
    </lineage>
</organism>
<dbReference type="GeneID" id="68120929"/>
<dbReference type="AlphaFoldDB" id="A0A6A5C3R2"/>
<sequence>MAEKCIQDLIDYLRGPCKWYIYRSYRDYIATTLELYLKDLEFKKSIVSEKYSQEDIISRTKNQLEEERVRVLKAEEDFNKAKQEIDQLRKQKEKLRSFLSVLLKFAKDNQDSLNGYLFRHGIQFDNFRSFTQFMEKLTIEAIEEEEEELALLTEQLEQLRFIEEEEGPTIEEERPHDEEERQDRNPRKD</sequence>
<protein>
    <submittedName>
        <fullName evidence="3">Uncharacterized protein</fullName>
    </submittedName>
</protein>
<keyword evidence="1" id="KW-0175">Coiled coil</keyword>
<feature type="coiled-coil region" evidence="1">
    <location>
        <begin position="57"/>
        <end position="98"/>
    </location>
</feature>
<dbReference type="VEuPathDB" id="AmoebaDB:FDP41_013714"/>
<feature type="compositionally biased region" description="Basic and acidic residues" evidence="2">
    <location>
        <begin position="171"/>
        <end position="189"/>
    </location>
</feature>
<dbReference type="RefSeq" id="XP_044565213.1">
    <property type="nucleotide sequence ID" value="XM_044704375.1"/>
</dbReference>
<accession>A0A6A5C3R2</accession>
<evidence type="ECO:0000313" key="4">
    <source>
        <dbReference type="Proteomes" id="UP000444721"/>
    </source>
</evidence>
<dbReference type="EMBL" id="VFQX01000019">
    <property type="protein sequence ID" value="KAF0980500.1"/>
    <property type="molecule type" value="Genomic_DNA"/>
</dbReference>
<feature type="region of interest" description="Disordered" evidence="2">
    <location>
        <begin position="162"/>
        <end position="189"/>
    </location>
</feature>
<name>A0A6A5C3R2_NAEFO</name>
<keyword evidence="4" id="KW-1185">Reference proteome</keyword>
<reference evidence="3 4" key="1">
    <citation type="journal article" date="2019" name="Sci. Rep.">
        <title>Nanopore sequencing improves the draft genome of the human pathogenic amoeba Naegleria fowleri.</title>
        <authorList>
            <person name="Liechti N."/>
            <person name="Schurch N."/>
            <person name="Bruggmann R."/>
            <person name="Wittwer M."/>
        </authorList>
    </citation>
    <scope>NUCLEOTIDE SEQUENCE [LARGE SCALE GENOMIC DNA]</scope>
    <source>
        <strain evidence="3 4">ATCC 30894</strain>
    </source>
</reference>
<evidence type="ECO:0000313" key="3">
    <source>
        <dbReference type="EMBL" id="KAF0980500.1"/>
    </source>
</evidence>
<evidence type="ECO:0000256" key="1">
    <source>
        <dbReference type="SAM" id="Coils"/>
    </source>
</evidence>
<gene>
    <name evidence="3" type="ORF">FDP41_013714</name>
</gene>
<feature type="coiled-coil region" evidence="1">
    <location>
        <begin position="135"/>
        <end position="162"/>
    </location>
</feature>
<dbReference type="VEuPathDB" id="AmoebaDB:NF0044030"/>
<evidence type="ECO:0000256" key="2">
    <source>
        <dbReference type="SAM" id="MobiDB-lite"/>
    </source>
</evidence>
<comment type="caution">
    <text evidence="3">The sequence shown here is derived from an EMBL/GenBank/DDBJ whole genome shotgun (WGS) entry which is preliminary data.</text>
</comment>
<dbReference type="VEuPathDB" id="AmoebaDB:NfTy_026940"/>